<keyword evidence="5" id="KW-1185">Reference proteome</keyword>
<dbReference type="InterPro" id="IPR010982">
    <property type="entry name" value="Lambda_DNA-bd_dom_sf"/>
</dbReference>
<evidence type="ECO:0000313" key="5">
    <source>
        <dbReference type="Proteomes" id="UP000631312"/>
    </source>
</evidence>
<sequence length="89" mass="9955">MAATRAVLRSAGYETSHVVLNEDLFRSRTRALGARTDQERCAVAGISRASLYRWRTGTVTPSLDALRSVARRLDVELSQLVREVPDERP</sequence>
<dbReference type="PROSITE" id="PS50943">
    <property type="entry name" value="HTH_CROC1"/>
    <property type="match status" value="1"/>
</dbReference>
<evidence type="ECO:0000313" key="2">
    <source>
        <dbReference type="EMBL" id="GIE45153.1"/>
    </source>
</evidence>
<dbReference type="CDD" id="cd00093">
    <property type="entry name" value="HTH_XRE"/>
    <property type="match status" value="1"/>
</dbReference>
<reference evidence="2 5" key="2">
    <citation type="submission" date="2021-01" db="EMBL/GenBank/DDBJ databases">
        <title>Whole genome shotgun sequence of Actinoplanes lobatus NBRC 12513.</title>
        <authorList>
            <person name="Komaki H."/>
            <person name="Tamura T."/>
        </authorList>
    </citation>
    <scope>NUCLEOTIDE SEQUENCE [LARGE SCALE GENOMIC DNA]</scope>
    <source>
        <strain evidence="2 5">NBRC 12513</strain>
    </source>
</reference>
<dbReference type="Gene3D" id="1.10.260.40">
    <property type="entry name" value="lambda repressor-like DNA-binding domains"/>
    <property type="match status" value="1"/>
</dbReference>
<evidence type="ECO:0000259" key="1">
    <source>
        <dbReference type="PROSITE" id="PS50943"/>
    </source>
</evidence>
<evidence type="ECO:0000313" key="4">
    <source>
        <dbReference type="Proteomes" id="UP000590511"/>
    </source>
</evidence>
<accession>A0A7W7HC13</accession>
<dbReference type="Pfam" id="PF01381">
    <property type="entry name" value="HTH_3"/>
    <property type="match status" value="1"/>
</dbReference>
<dbReference type="GO" id="GO:0003677">
    <property type="term" value="F:DNA binding"/>
    <property type="evidence" value="ECO:0007669"/>
    <property type="project" value="InterPro"/>
</dbReference>
<dbReference type="EMBL" id="JACHNC010000001">
    <property type="protein sequence ID" value="MBB4747771.1"/>
    <property type="molecule type" value="Genomic_DNA"/>
</dbReference>
<dbReference type="AlphaFoldDB" id="A0A7W7HC13"/>
<dbReference type="EMBL" id="BOMP01000156">
    <property type="protein sequence ID" value="GIE45153.1"/>
    <property type="molecule type" value="Genomic_DNA"/>
</dbReference>
<dbReference type="InterPro" id="IPR001387">
    <property type="entry name" value="Cro/C1-type_HTH"/>
</dbReference>
<organism evidence="3 4">
    <name type="scientific">Actinoplanes lobatus</name>
    <dbReference type="NCBI Taxonomy" id="113568"/>
    <lineage>
        <taxon>Bacteria</taxon>
        <taxon>Bacillati</taxon>
        <taxon>Actinomycetota</taxon>
        <taxon>Actinomycetes</taxon>
        <taxon>Micromonosporales</taxon>
        <taxon>Micromonosporaceae</taxon>
        <taxon>Actinoplanes</taxon>
    </lineage>
</organism>
<dbReference type="Proteomes" id="UP000590511">
    <property type="component" value="Unassembled WGS sequence"/>
</dbReference>
<dbReference type="RefSeq" id="WP_188120369.1">
    <property type="nucleotide sequence ID" value="NZ_BOMP01000156.1"/>
</dbReference>
<gene>
    <name evidence="2" type="ORF">Alo02nite_80510</name>
    <name evidence="3" type="ORF">BJ964_001932</name>
</gene>
<name>A0A7W7HC13_9ACTN</name>
<proteinExistence type="predicted"/>
<comment type="caution">
    <text evidence="3">The sequence shown here is derived from an EMBL/GenBank/DDBJ whole genome shotgun (WGS) entry which is preliminary data.</text>
</comment>
<evidence type="ECO:0000313" key="3">
    <source>
        <dbReference type="EMBL" id="MBB4747771.1"/>
    </source>
</evidence>
<feature type="domain" description="HTH cro/C1-type" evidence="1">
    <location>
        <begin position="44"/>
        <end position="80"/>
    </location>
</feature>
<dbReference type="SUPFAM" id="SSF47413">
    <property type="entry name" value="lambda repressor-like DNA-binding domains"/>
    <property type="match status" value="1"/>
</dbReference>
<dbReference type="Proteomes" id="UP000631312">
    <property type="component" value="Unassembled WGS sequence"/>
</dbReference>
<reference evidence="3 4" key="1">
    <citation type="submission" date="2020-08" db="EMBL/GenBank/DDBJ databases">
        <title>Sequencing the genomes of 1000 actinobacteria strains.</title>
        <authorList>
            <person name="Klenk H.-P."/>
        </authorList>
    </citation>
    <scope>NUCLEOTIDE SEQUENCE [LARGE SCALE GENOMIC DNA]</scope>
    <source>
        <strain evidence="3 4">DSM 43150</strain>
    </source>
</reference>
<protein>
    <submittedName>
        <fullName evidence="3">Transcriptional regulator with XRE-family HTH domain</fullName>
    </submittedName>
</protein>